<evidence type="ECO:0000313" key="2">
    <source>
        <dbReference type="Proteomes" id="UP000822688"/>
    </source>
</evidence>
<protein>
    <submittedName>
        <fullName evidence="1">Uncharacterized protein</fullName>
    </submittedName>
</protein>
<reference evidence="1" key="1">
    <citation type="submission" date="2020-06" db="EMBL/GenBank/DDBJ databases">
        <title>WGS assembly of Ceratodon purpureus strain R40.</title>
        <authorList>
            <person name="Carey S.B."/>
            <person name="Jenkins J."/>
            <person name="Shu S."/>
            <person name="Lovell J.T."/>
            <person name="Sreedasyam A."/>
            <person name="Maumus F."/>
            <person name="Tiley G.P."/>
            <person name="Fernandez-Pozo N."/>
            <person name="Barry K."/>
            <person name="Chen C."/>
            <person name="Wang M."/>
            <person name="Lipzen A."/>
            <person name="Daum C."/>
            <person name="Saski C.A."/>
            <person name="Payton A.C."/>
            <person name="Mcbreen J.C."/>
            <person name="Conrad R.E."/>
            <person name="Kollar L.M."/>
            <person name="Olsson S."/>
            <person name="Huttunen S."/>
            <person name="Landis J.B."/>
            <person name="Wickett N.J."/>
            <person name="Johnson M.G."/>
            <person name="Rensing S.A."/>
            <person name="Grimwood J."/>
            <person name="Schmutz J."/>
            <person name="Mcdaniel S.F."/>
        </authorList>
    </citation>
    <scope>NUCLEOTIDE SEQUENCE</scope>
    <source>
        <strain evidence="1">R40</strain>
    </source>
</reference>
<evidence type="ECO:0000313" key="1">
    <source>
        <dbReference type="EMBL" id="KAG0571533.1"/>
    </source>
</evidence>
<dbReference type="EMBL" id="CM026426">
    <property type="protein sequence ID" value="KAG0571533.1"/>
    <property type="molecule type" value="Genomic_DNA"/>
</dbReference>
<proteinExistence type="predicted"/>
<organism evidence="1 2">
    <name type="scientific">Ceratodon purpureus</name>
    <name type="common">Fire moss</name>
    <name type="synonym">Dicranum purpureum</name>
    <dbReference type="NCBI Taxonomy" id="3225"/>
    <lineage>
        <taxon>Eukaryota</taxon>
        <taxon>Viridiplantae</taxon>
        <taxon>Streptophyta</taxon>
        <taxon>Embryophyta</taxon>
        <taxon>Bryophyta</taxon>
        <taxon>Bryophytina</taxon>
        <taxon>Bryopsida</taxon>
        <taxon>Dicranidae</taxon>
        <taxon>Pseudoditrichales</taxon>
        <taxon>Ditrichaceae</taxon>
        <taxon>Ceratodon</taxon>
    </lineage>
</organism>
<sequence>MIGGQLIFLRIIVARRPVDYIGWFVGCSWTLSRCPFLSEPDYSINITKSCQILITLGN</sequence>
<name>A0A8T0HLA9_CERPU</name>
<accession>A0A8T0HLA9</accession>
<gene>
    <name evidence="1" type="ORF">KC19_VG019600</name>
</gene>
<comment type="caution">
    <text evidence="1">The sequence shown here is derived from an EMBL/GenBank/DDBJ whole genome shotgun (WGS) entry which is preliminary data.</text>
</comment>
<dbReference type="AlphaFoldDB" id="A0A8T0HLA9"/>
<keyword evidence="2" id="KW-1185">Reference proteome</keyword>
<dbReference type="Proteomes" id="UP000822688">
    <property type="component" value="Chromosome V"/>
</dbReference>